<dbReference type="EMBL" id="BMFN01000005">
    <property type="protein sequence ID" value="GGF80175.1"/>
    <property type="molecule type" value="Genomic_DNA"/>
</dbReference>
<gene>
    <name evidence="1" type="ORF">GCM10011375_39070</name>
</gene>
<sequence>MALGQPKHPFVSLDPVKKSYCRDAMLYFLKHRTLFFLTCCATLCLVGCEGYRHVRGVVLDQQTKVPLDSVRCETFNPHIMALGSFDSNDPQYSDPHGAFDVTGEFGGCVPECPDILVRFSKKGYKTLQLVNPTDTIFYLTRADK</sequence>
<comment type="caution">
    <text evidence="1">The sequence shown here is derived from an EMBL/GenBank/DDBJ whole genome shotgun (WGS) entry which is preliminary data.</text>
</comment>
<proteinExistence type="predicted"/>
<dbReference type="Proteomes" id="UP000605392">
    <property type="component" value="Unassembled WGS sequence"/>
</dbReference>
<reference evidence="1 2" key="1">
    <citation type="journal article" date="2019" name="Int. J. Syst. Evol. Microbiol.">
        <title>The Global Catalogue of Microorganisms (GCM) 10K type strain sequencing project: providing services to taxonomists for standard genome sequencing and annotation.</title>
        <authorList>
            <consortium name="The Broad Institute Genomics Platform"/>
            <consortium name="The Broad Institute Genome Sequencing Center for Infectious Disease"/>
            <person name="Wu L."/>
            <person name="Ma J."/>
        </authorList>
    </citation>
    <scope>NUCLEOTIDE SEQUENCE [LARGE SCALE GENOMIC DNA]</scope>
    <source>
        <strain evidence="1 2">CGMCC 1.12720</strain>
    </source>
</reference>
<keyword evidence="2" id="KW-1185">Reference proteome</keyword>
<name>A0ACB5PX33_9BACT</name>
<evidence type="ECO:0000313" key="1">
    <source>
        <dbReference type="EMBL" id="GGF80175.1"/>
    </source>
</evidence>
<organism evidence="1 2">
    <name type="scientific">Hymenobacter qilianensis</name>
    <dbReference type="NCBI Taxonomy" id="1385715"/>
    <lineage>
        <taxon>Bacteria</taxon>
        <taxon>Pseudomonadati</taxon>
        <taxon>Bacteroidota</taxon>
        <taxon>Cytophagia</taxon>
        <taxon>Cytophagales</taxon>
        <taxon>Hymenobacteraceae</taxon>
        <taxon>Hymenobacter</taxon>
    </lineage>
</organism>
<protein>
    <submittedName>
        <fullName evidence="1">Uncharacterized protein</fullName>
    </submittedName>
</protein>
<evidence type="ECO:0000313" key="2">
    <source>
        <dbReference type="Proteomes" id="UP000605392"/>
    </source>
</evidence>
<accession>A0ACB5PX33</accession>